<name>A0ABU9BCH1_9BURK</name>
<dbReference type="SFLD" id="SFLDG01151">
    <property type="entry name" value="Main.2:_Nu-like"/>
    <property type="match status" value="1"/>
</dbReference>
<dbReference type="Gene3D" id="3.40.30.10">
    <property type="entry name" value="Glutaredoxin"/>
    <property type="match status" value="1"/>
</dbReference>
<dbReference type="InterPro" id="IPR036282">
    <property type="entry name" value="Glutathione-S-Trfase_C_sf"/>
</dbReference>
<evidence type="ECO:0000259" key="1">
    <source>
        <dbReference type="PROSITE" id="PS50404"/>
    </source>
</evidence>
<sequence>MCPTSLIDPGAGHGPLSAFPIARRWLPRHPERLQLYSLPTPSGVKVSILLEALEQPYEAHRVSFEGLQQLSAEFLAASPNPKIPVILDPHGPQGRPLLLCESAAILQYLAERAGRLLDAEAGVGPEQARWQTLQWLAFCTGNLRPAVSQLGYWLRLAGHRRSESAHLAQLISDMRRTLAVLERQLDGRRWITGPCWTIADIALWSWVRALVRFYDAARSIGWDDFPQVQRVLAAFEAEPAVRRGLQVPQ</sequence>
<gene>
    <name evidence="3" type="ORF">AACH11_10515</name>
</gene>
<dbReference type="EMBL" id="JBBUTF010000008">
    <property type="protein sequence ID" value="MEK8026390.1"/>
    <property type="molecule type" value="Genomic_DNA"/>
</dbReference>
<dbReference type="CDD" id="cd03048">
    <property type="entry name" value="GST_N_Ure2p_like"/>
    <property type="match status" value="1"/>
</dbReference>
<proteinExistence type="predicted"/>
<dbReference type="InterPro" id="IPR040079">
    <property type="entry name" value="Glutathione_S-Trfase"/>
</dbReference>
<comment type="caution">
    <text evidence="3">The sequence shown here is derived from an EMBL/GenBank/DDBJ whole genome shotgun (WGS) entry which is preliminary data.</text>
</comment>
<protein>
    <submittedName>
        <fullName evidence="3">Glutathione S-transferase N-terminal domain-containing protein</fullName>
    </submittedName>
</protein>
<dbReference type="SUPFAM" id="SSF47616">
    <property type="entry name" value="GST C-terminal domain-like"/>
    <property type="match status" value="1"/>
</dbReference>
<dbReference type="Pfam" id="PF13410">
    <property type="entry name" value="GST_C_2"/>
    <property type="match status" value="1"/>
</dbReference>
<feature type="domain" description="GST N-terminal" evidence="1">
    <location>
        <begin position="30"/>
        <end position="117"/>
    </location>
</feature>
<accession>A0ABU9BCH1</accession>
<dbReference type="InterPro" id="IPR010987">
    <property type="entry name" value="Glutathione-S-Trfase_C-like"/>
</dbReference>
<dbReference type="SFLD" id="SFLDS00019">
    <property type="entry name" value="Glutathione_Transferase_(cytos"/>
    <property type="match status" value="1"/>
</dbReference>
<evidence type="ECO:0000313" key="4">
    <source>
        <dbReference type="Proteomes" id="UP001368500"/>
    </source>
</evidence>
<evidence type="ECO:0000313" key="3">
    <source>
        <dbReference type="EMBL" id="MEK8026390.1"/>
    </source>
</evidence>
<dbReference type="PROSITE" id="PS50405">
    <property type="entry name" value="GST_CTER"/>
    <property type="match status" value="1"/>
</dbReference>
<dbReference type="PANTHER" id="PTHR44051:SF19">
    <property type="entry name" value="DISULFIDE-BOND OXIDOREDUCTASE YFCG"/>
    <property type="match status" value="1"/>
</dbReference>
<dbReference type="Proteomes" id="UP001368500">
    <property type="component" value="Unassembled WGS sequence"/>
</dbReference>
<organism evidence="3 4">
    <name type="scientific">Pseudaquabacterium rugosum</name>
    <dbReference type="NCBI Taxonomy" id="2984194"/>
    <lineage>
        <taxon>Bacteria</taxon>
        <taxon>Pseudomonadati</taxon>
        <taxon>Pseudomonadota</taxon>
        <taxon>Betaproteobacteria</taxon>
        <taxon>Burkholderiales</taxon>
        <taxon>Sphaerotilaceae</taxon>
        <taxon>Pseudaquabacterium</taxon>
    </lineage>
</organism>
<reference evidence="3 4" key="1">
    <citation type="submission" date="2024-04" db="EMBL/GenBank/DDBJ databases">
        <title>Novel species of the genus Ideonella isolated from streams.</title>
        <authorList>
            <person name="Lu H."/>
        </authorList>
    </citation>
    <scope>NUCLEOTIDE SEQUENCE [LARGE SCALE GENOMIC DNA]</scope>
    <source>
        <strain evidence="3 4">BYS139W</strain>
    </source>
</reference>
<dbReference type="SFLD" id="SFLDG00358">
    <property type="entry name" value="Main_(cytGST)"/>
    <property type="match status" value="1"/>
</dbReference>
<feature type="domain" description="GST C-terminal" evidence="2">
    <location>
        <begin position="125"/>
        <end position="249"/>
    </location>
</feature>
<dbReference type="InterPro" id="IPR036249">
    <property type="entry name" value="Thioredoxin-like_sf"/>
</dbReference>
<dbReference type="PANTHER" id="PTHR44051">
    <property type="entry name" value="GLUTATHIONE S-TRANSFERASE-RELATED"/>
    <property type="match status" value="1"/>
</dbReference>
<dbReference type="Gene3D" id="1.20.1050.10">
    <property type="match status" value="1"/>
</dbReference>
<dbReference type="RefSeq" id="WP_341374174.1">
    <property type="nucleotide sequence ID" value="NZ_JBBUTF010000008.1"/>
</dbReference>
<evidence type="ECO:0000259" key="2">
    <source>
        <dbReference type="PROSITE" id="PS50405"/>
    </source>
</evidence>
<dbReference type="SUPFAM" id="SSF52833">
    <property type="entry name" value="Thioredoxin-like"/>
    <property type="match status" value="1"/>
</dbReference>
<keyword evidence="4" id="KW-1185">Reference proteome</keyword>
<dbReference type="Pfam" id="PF13417">
    <property type="entry name" value="GST_N_3"/>
    <property type="match status" value="1"/>
</dbReference>
<dbReference type="PROSITE" id="PS50404">
    <property type="entry name" value="GST_NTER"/>
    <property type="match status" value="1"/>
</dbReference>
<dbReference type="InterPro" id="IPR004045">
    <property type="entry name" value="Glutathione_S-Trfase_N"/>
</dbReference>